<proteinExistence type="predicted"/>
<evidence type="ECO:0000313" key="2">
    <source>
        <dbReference type="Proteomes" id="UP001528920"/>
    </source>
</evidence>
<reference evidence="1 2" key="1">
    <citation type="submission" date="2022-01" db="EMBL/GenBank/DDBJ databases">
        <title>Labilibaculum sp. nov, a marine bacterium isolated from Antarctica.</title>
        <authorList>
            <person name="Dai W."/>
        </authorList>
    </citation>
    <scope>NUCLEOTIDE SEQUENCE [LARGE SCALE GENOMIC DNA]</scope>
    <source>
        <strain evidence="1 2">DW002</strain>
    </source>
</reference>
<evidence type="ECO:0000313" key="1">
    <source>
        <dbReference type="EMBL" id="MDE5416546.1"/>
    </source>
</evidence>
<accession>A0ABT5VM82</accession>
<dbReference type="EMBL" id="JAKJSC010000001">
    <property type="protein sequence ID" value="MDE5416546.1"/>
    <property type="molecule type" value="Genomic_DNA"/>
</dbReference>
<dbReference type="Proteomes" id="UP001528920">
    <property type="component" value="Unassembled WGS sequence"/>
</dbReference>
<organism evidence="1 2">
    <name type="scientific">Paralabilibaculum antarcticum</name>
    <dbReference type="NCBI Taxonomy" id="2912572"/>
    <lineage>
        <taxon>Bacteria</taxon>
        <taxon>Pseudomonadati</taxon>
        <taxon>Bacteroidota</taxon>
        <taxon>Bacteroidia</taxon>
        <taxon>Marinilabiliales</taxon>
        <taxon>Marinifilaceae</taxon>
        <taxon>Paralabilibaculum</taxon>
    </lineage>
</organism>
<dbReference type="InterPro" id="IPR004260">
    <property type="entry name" value="Pyr-dimer_DNA_glycosylase"/>
</dbReference>
<name>A0ABT5VM82_9BACT</name>
<keyword evidence="2" id="KW-1185">Reference proteome</keyword>
<protein>
    <submittedName>
        <fullName evidence="1">Pyrimidine dimer DNA glycosylase/endonuclease V</fullName>
    </submittedName>
</protein>
<dbReference type="Pfam" id="PF03013">
    <property type="entry name" value="Pyr_excise"/>
    <property type="match status" value="1"/>
</dbReference>
<gene>
    <name evidence="1" type="ORF">L3049_00900</name>
</gene>
<comment type="caution">
    <text evidence="1">The sequence shown here is derived from an EMBL/GenBank/DDBJ whole genome shotgun (WGS) entry which is preliminary data.</text>
</comment>
<dbReference type="RefSeq" id="WP_275107888.1">
    <property type="nucleotide sequence ID" value="NZ_JAKJSC010000001.1"/>
</dbReference>
<sequence length="142" mass="16986">MRIWSLHPKYLDAKGLVALWRETLLAKNVLENKTKGYKNHPQLIRFKQGENALQSINFYLQVVWEEACKRNYNFDSSKFSEVGSIKKITVNSDQLEFEMNHLRSKLKERDPKTYNQIKEIHTYEIHPLFKMVKGEIESWERI</sequence>